<dbReference type="OrthoDB" id="5877963at2759"/>
<dbReference type="InterPro" id="IPR050746">
    <property type="entry name" value="DAACS"/>
</dbReference>
<feature type="transmembrane region" description="Helical" evidence="6">
    <location>
        <begin position="46"/>
        <end position="66"/>
    </location>
</feature>
<keyword evidence="4 6" id="KW-1133">Transmembrane helix</keyword>
<feature type="transmembrane region" description="Helical" evidence="6">
    <location>
        <begin position="214"/>
        <end position="236"/>
    </location>
</feature>
<evidence type="ECO:0000256" key="1">
    <source>
        <dbReference type="ARBA" id="ARBA00004141"/>
    </source>
</evidence>
<evidence type="ECO:0000313" key="8">
    <source>
        <dbReference type="Proteomes" id="UP000663879"/>
    </source>
</evidence>
<feature type="transmembrane region" description="Helical" evidence="6">
    <location>
        <begin position="325"/>
        <end position="348"/>
    </location>
</feature>
<dbReference type="Pfam" id="PF00375">
    <property type="entry name" value="SDF"/>
    <property type="match status" value="1"/>
</dbReference>
<dbReference type="Proteomes" id="UP000663879">
    <property type="component" value="Unassembled WGS sequence"/>
</dbReference>
<dbReference type="InterPro" id="IPR036458">
    <property type="entry name" value="Na:dicarbo_symporter_sf"/>
</dbReference>
<feature type="transmembrane region" description="Helical" evidence="6">
    <location>
        <begin position="78"/>
        <end position="107"/>
    </location>
</feature>
<proteinExistence type="inferred from homology"/>
<dbReference type="GO" id="GO:0015175">
    <property type="term" value="F:neutral L-amino acid transmembrane transporter activity"/>
    <property type="evidence" value="ECO:0007669"/>
    <property type="project" value="TreeGrafter"/>
</dbReference>
<dbReference type="GO" id="GO:0005886">
    <property type="term" value="C:plasma membrane"/>
    <property type="evidence" value="ECO:0007669"/>
    <property type="project" value="TreeGrafter"/>
</dbReference>
<gene>
    <name evidence="7" type="ORF">OXX778_LOCUS8378</name>
</gene>
<evidence type="ECO:0000256" key="5">
    <source>
        <dbReference type="ARBA" id="ARBA00023136"/>
    </source>
</evidence>
<name>A0A813V9K1_9BILA</name>
<dbReference type="Gene3D" id="1.10.3860.10">
    <property type="entry name" value="Sodium:dicarboxylate symporter"/>
    <property type="match status" value="1"/>
</dbReference>
<dbReference type="EMBL" id="CAJNOC010001147">
    <property type="protein sequence ID" value="CAF0839512.1"/>
    <property type="molecule type" value="Genomic_DNA"/>
</dbReference>
<keyword evidence="6" id="KW-0769">Symport</keyword>
<dbReference type="InterPro" id="IPR001991">
    <property type="entry name" value="Na-dicarboxylate_symporter"/>
</dbReference>
<feature type="transmembrane region" description="Helical" evidence="6">
    <location>
        <begin position="248"/>
        <end position="274"/>
    </location>
</feature>
<evidence type="ECO:0000256" key="6">
    <source>
        <dbReference type="RuleBase" id="RU361216"/>
    </source>
</evidence>
<feature type="transmembrane region" description="Helical" evidence="6">
    <location>
        <begin position="360"/>
        <end position="389"/>
    </location>
</feature>
<evidence type="ECO:0000256" key="2">
    <source>
        <dbReference type="ARBA" id="ARBA00022448"/>
    </source>
</evidence>
<dbReference type="SUPFAM" id="SSF118215">
    <property type="entry name" value="Proton glutamate symport protein"/>
    <property type="match status" value="1"/>
</dbReference>
<reference evidence="7" key="1">
    <citation type="submission" date="2021-02" db="EMBL/GenBank/DDBJ databases">
        <authorList>
            <person name="Nowell W R."/>
        </authorList>
    </citation>
    <scope>NUCLEOTIDE SEQUENCE</scope>
    <source>
        <strain evidence="7">Ploen Becks lab</strain>
    </source>
</reference>
<dbReference type="PANTHER" id="PTHR11958">
    <property type="entry name" value="SODIUM/DICARBOXYLATE SYMPORTER-RELATED"/>
    <property type="match status" value="1"/>
</dbReference>
<dbReference type="GO" id="GO:0005313">
    <property type="term" value="F:L-glutamate transmembrane transporter activity"/>
    <property type="evidence" value="ECO:0007669"/>
    <property type="project" value="TreeGrafter"/>
</dbReference>
<keyword evidence="5 6" id="KW-0472">Membrane</keyword>
<accession>A0A813V9K1</accession>
<keyword evidence="8" id="KW-1185">Reference proteome</keyword>
<sequence>MTKLDNWLLVSILLGILIGFGLGIGLKNAKFIDKESIQWFFLPGNLFIRSIELLILPVIFISVVAATGSLNAKSNLKITLICISTCFLTLFVASLTGLAGSLILLSLSPSQVSSNKVISIGKQKTTYDIIADILRNLIPKNIIKATTNQEMTRYSPIEFSNFTKFTKKVEYIDGTNILGVLIFALLIGLSASVLDKKAEIFREFFKACNDVVILALRCLILTVPIGVVSLIIKAIYEIEDLGKSFKKICLFAGLCIGALLFYSIVILGLMLFLFMRKNPFRFYYKFLDSMLLAFATTSATVCIHKSIDICENDLKIDSRLTRFAVPLYTTLKADGSTIFIVMSCVFLANYAGVELNASDYGVIVLMTTILCSCIPSVPSASIVTILVVLNSINFTNSNIAVLYTVEWLLDRFRTAVNTYSNCFCTVITYELCKNNLDNLETEPEEAFVKEESQIQLTNLSKKNLLDIEIV</sequence>
<comment type="caution">
    <text evidence="7">The sequence shown here is derived from an EMBL/GenBank/DDBJ whole genome shotgun (WGS) entry which is preliminary data.</text>
</comment>
<dbReference type="GO" id="GO:0015501">
    <property type="term" value="F:glutamate:sodium symporter activity"/>
    <property type="evidence" value="ECO:0007669"/>
    <property type="project" value="TreeGrafter"/>
</dbReference>
<dbReference type="PRINTS" id="PR00173">
    <property type="entry name" value="EDTRNSPORT"/>
</dbReference>
<keyword evidence="2 6" id="KW-0813">Transport</keyword>
<keyword evidence="3 6" id="KW-0812">Transmembrane</keyword>
<dbReference type="PANTHER" id="PTHR11958:SF111">
    <property type="entry name" value="AMINO ACID TRANSPORTER"/>
    <property type="match status" value="1"/>
</dbReference>
<feature type="transmembrane region" description="Helical" evidence="6">
    <location>
        <begin position="174"/>
        <end position="194"/>
    </location>
</feature>
<protein>
    <recommendedName>
        <fullName evidence="6">Amino acid transporter</fullName>
    </recommendedName>
</protein>
<evidence type="ECO:0000256" key="4">
    <source>
        <dbReference type="ARBA" id="ARBA00022989"/>
    </source>
</evidence>
<evidence type="ECO:0000313" key="7">
    <source>
        <dbReference type="EMBL" id="CAF0839512.1"/>
    </source>
</evidence>
<feature type="transmembrane region" description="Helical" evidence="6">
    <location>
        <begin position="6"/>
        <end position="26"/>
    </location>
</feature>
<comment type="similarity">
    <text evidence="6">Belongs to the dicarboxylate/amino acid:cation symporter (DAACS) (TC 2.A.23) family.</text>
</comment>
<organism evidence="7 8">
    <name type="scientific">Brachionus calyciflorus</name>
    <dbReference type="NCBI Taxonomy" id="104777"/>
    <lineage>
        <taxon>Eukaryota</taxon>
        <taxon>Metazoa</taxon>
        <taxon>Spiralia</taxon>
        <taxon>Gnathifera</taxon>
        <taxon>Rotifera</taxon>
        <taxon>Eurotatoria</taxon>
        <taxon>Monogononta</taxon>
        <taxon>Pseudotrocha</taxon>
        <taxon>Ploima</taxon>
        <taxon>Brachionidae</taxon>
        <taxon>Brachionus</taxon>
    </lineage>
</organism>
<dbReference type="AlphaFoldDB" id="A0A813V9K1"/>
<evidence type="ECO:0000256" key="3">
    <source>
        <dbReference type="ARBA" id="ARBA00022692"/>
    </source>
</evidence>
<comment type="subcellular location">
    <subcellularLocation>
        <location evidence="1 6">Membrane</location>
        <topology evidence="1 6">Multi-pass membrane protein</topology>
    </subcellularLocation>
</comment>